<evidence type="ECO:0000313" key="2">
    <source>
        <dbReference type="Proteomes" id="UP000638313"/>
    </source>
</evidence>
<accession>A0A919B0L4</accession>
<name>A0A919B0L4_9ACTN</name>
<evidence type="ECO:0000313" key="1">
    <source>
        <dbReference type="EMBL" id="GHF38548.1"/>
    </source>
</evidence>
<organism evidence="1 2">
    <name type="scientific">Streptomyces mashuensis</name>
    <dbReference type="NCBI Taxonomy" id="33904"/>
    <lineage>
        <taxon>Bacteria</taxon>
        <taxon>Bacillati</taxon>
        <taxon>Actinomycetota</taxon>
        <taxon>Actinomycetes</taxon>
        <taxon>Kitasatosporales</taxon>
        <taxon>Streptomycetaceae</taxon>
        <taxon>Streptomyces</taxon>
    </lineage>
</organism>
<proteinExistence type="predicted"/>
<reference evidence="1" key="2">
    <citation type="submission" date="2020-09" db="EMBL/GenBank/DDBJ databases">
        <authorList>
            <person name="Sun Q."/>
            <person name="Ohkuma M."/>
        </authorList>
    </citation>
    <scope>NUCLEOTIDE SEQUENCE</scope>
    <source>
        <strain evidence="1">JCM 4059</strain>
    </source>
</reference>
<protein>
    <submittedName>
        <fullName evidence="1">Uncharacterized protein</fullName>
    </submittedName>
</protein>
<reference evidence="1" key="1">
    <citation type="journal article" date="2014" name="Int. J. Syst. Evol. Microbiol.">
        <title>Complete genome sequence of Corynebacterium casei LMG S-19264T (=DSM 44701T), isolated from a smear-ripened cheese.</title>
        <authorList>
            <consortium name="US DOE Joint Genome Institute (JGI-PGF)"/>
            <person name="Walter F."/>
            <person name="Albersmeier A."/>
            <person name="Kalinowski J."/>
            <person name="Ruckert C."/>
        </authorList>
    </citation>
    <scope>NUCLEOTIDE SEQUENCE</scope>
    <source>
        <strain evidence="1">JCM 4059</strain>
    </source>
</reference>
<dbReference type="RefSeq" id="WP_190129100.1">
    <property type="nucleotide sequence ID" value="NZ_BNBD01000003.1"/>
</dbReference>
<dbReference type="EMBL" id="BNBD01000003">
    <property type="protein sequence ID" value="GHF38548.1"/>
    <property type="molecule type" value="Genomic_DNA"/>
</dbReference>
<dbReference type="Proteomes" id="UP000638313">
    <property type="component" value="Unassembled WGS sequence"/>
</dbReference>
<comment type="caution">
    <text evidence="1">The sequence shown here is derived from an EMBL/GenBank/DDBJ whole genome shotgun (WGS) entry which is preliminary data.</text>
</comment>
<dbReference type="AlphaFoldDB" id="A0A919B0L4"/>
<keyword evidence="2" id="KW-1185">Reference proteome</keyword>
<gene>
    <name evidence="1" type="ORF">GCM10010218_19620</name>
</gene>
<sequence length="194" mass="21909">MPFEILPSVEVLLDLYYKEKLDQVQIARIYGVSKQAVSIAMSGYMTETPAAKVASLIPWEMADGAHHRKYESKRVKALMRRRMMDTTLTQQQRKWAAGIARRFPGEVLDYDPASPDGFKWVERTERDGGLFFRWPAGKELPTGEEDLRLITIKSPVEEKKEQLALELAIAKVAEGKDEKAAVKEAVAEVEAQGE</sequence>